<sequence>MESLAVSAFLRPFVKLGQVLPDELTMDLRSLLGRLFTGGKWFGSSSLGGASPNGMMKCVMSPVSFNGPLTEDIPMGVVEE</sequence>
<proteinExistence type="predicted"/>
<dbReference type="Proteomes" id="UP000796761">
    <property type="component" value="Unassembled WGS sequence"/>
</dbReference>
<organism evidence="1 2">
    <name type="scientific">Zosterops borbonicus</name>
    <dbReference type="NCBI Taxonomy" id="364589"/>
    <lineage>
        <taxon>Eukaryota</taxon>
        <taxon>Metazoa</taxon>
        <taxon>Chordata</taxon>
        <taxon>Craniata</taxon>
        <taxon>Vertebrata</taxon>
        <taxon>Euteleostomi</taxon>
        <taxon>Archelosauria</taxon>
        <taxon>Archosauria</taxon>
        <taxon>Dinosauria</taxon>
        <taxon>Saurischia</taxon>
        <taxon>Theropoda</taxon>
        <taxon>Coelurosauria</taxon>
        <taxon>Aves</taxon>
        <taxon>Neognathae</taxon>
        <taxon>Neoaves</taxon>
        <taxon>Telluraves</taxon>
        <taxon>Australaves</taxon>
        <taxon>Passeriformes</taxon>
        <taxon>Sylvioidea</taxon>
        <taxon>Zosteropidae</taxon>
        <taxon>Zosterops</taxon>
    </lineage>
</organism>
<keyword evidence="2" id="KW-1185">Reference proteome</keyword>
<gene>
    <name evidence="1" type="ORF">HGM15179_007450</name>
</gene>
<dbReference type="EMBL" id="SWJQ01000177">
    <property type="protein sequence ID" value="TRZ19656.1"/>
    <property type="molecule type" value="Genomic_DNA"/>
</dbReference>
<protein>
    <submittedName>
        <fullName evidence="1">Uncharacterized protein</fullName>
    </submittedName>
</protein>
<comment type="caution">
    <text evidence="1">The sequence shown here is derived from an EMBL/GenBank/DDBJ whole genome shotgun (WGS) entry which is preliminary data.</text>
</comment>
<reference evidence="1" key="1">
    <citation type="submission" date="2019-04" db="EMBL/GenBank/DDBJ databases">
        <title>Genome assembly of Zosterops borbonicus 15179.</title>
        <authorList>
            <person name="Leroy T."/>
            <person name="Anselmetti Y."/>
            <person name="Tilak M.-K."/>
            <person name="Nabholz B."/>
        </authorList>
    </citation>
    <scope>NUCLEOTIDE SEQUENCE</scope>
    <source>
        <strain evidence="1">HGM_15179</strain>
        <tissue evidence="1">Muscle</tissue>
    </source>
</reference>
<evidence type="ECO:0000313" key="1">
    <source>
        <dbReference type="EMBL" id="TRZ19656.1"/>
    </source>
</evidence>
<evidence type="ECO:0000313" key="2">
    <source>
        <dbReference type="Proteomes" id="UP000796761"/>
    </source>
</evidence>
<dbReference type="AlphaFoldDB" id="A0A8K1GIP7"/>
<name>A0A8K1GIP7_9PASS</name>
<accession>A0A8K1GIP7</accession>